<dbReference type="CDD" id="cd03137">
    <property type="entry name" value="GATase1_AraC_1"/>
    <property type="match status" value="1"/>
</dbReference>
<dbReference type="InterPro" id="IPR029062">
    <property type="entry name" value="Class_I_gatase-like"/>
</dbReference>
<dbReference type="InterPro" id="IPR018060">
    <property type="entry name" value="HTH_AraC"/>
</dbReference>
<evidence type="ECO:0000313" key="4">
    <source>
        <dbReference type="EMBL" id="MBO1324451.1"/>
    </source>
</evidence>
<gene>
    <name evidence="4" type="ORF">J2D77_04680</name>
</gene>
<keyword evidence="1" id="KW-0805">Transcription regulation</keyword>
<accession>A0A939HNV8</accession>
<protein>
    <submittedName>
        <fullName evidence="4">GlxA family transcriptional regulator</fullName>
    </submittedName>
</protein>
<evidence type="ECO:0000259" key="3">
    <source>
        <dbReference type="PROSITE" id="PS01124"/>
    </source>
</evidence>
<keyword evidence="5" id="KW-1185">Reference proteome</keyword>
<dbReference type="SUPFAM" id="SSF46689">
    <property type="entry name" value="Homeodomain-like"/>
    <property type="match status" value="2"/>
</dbReference>
<comment type="caution">
    <text evidence="4">The sequence shown here is derived from an EMBL/GenBank/DDBJ whole genome shotgun (WGS) entry which is preliminary data.</text>
</comment>
<dbReference type="AlphaFoldDB" id="A0A939HNV8"/>
<dbReference type="Gene3D" id="1.10.10.60">
    <property type="entry name" value="Homeodomain-like"/>
    <property type="match status" value="1"/>
</dbReference>
<dbReference type="GO" id="GO:0003700">
    <property type="term" value="F:DNA-binding transcription factor activity"/>
    <property type="evidence" value="ECO:0007669"/>
    <property type="project" value="InterPro"/>
</dbReference>
<dbReference type="RefSeq" id="WP_207845151.1">
    <property type="nucleotide sequence ID" value="NZ_JAFVMH010000002.1"/>
</dbReference>
<dbReference type="GO" id="GO:0043565">
    <property type="term" value="F:sequence-specific DNA binding"/>
    <property type="evidence" value="ECO:0007669"/>
    <property type="project" value="InterPro"/>
</dbReference>
<dbReference type="Pfam" id="PF01965">
    <property type="entry name" value="DJ-1_PfpI"/>
    <property type="match status" value="1"/>
</dbReference>
<dbReference type="Gene3D" id="3.40.50.880">
    <property type="match status" value="1"/>
</dbReference>
<keyword evidence="2" id="KW-0804">Transcription</keyword>
<dbReference type="Proteomes" id="UP000664073">
    <property type="component" value="Unassembled WGS sequence"/>
</dbReference>
<dbReference type="InterPro" id="IPR002818">
    <property type="entry name" value="DJ-1/PfpI"/>
</dbReference>
<dbReference type="InterPro" id="IPR052158">
    <property type="entry name" value="INH-QAR"/>
</dbReference>
<dbReference type="InterPro" id="IPR009057">
    <property type="entry name" value="Homeodomain-like_sf"/>
</dbReference>
<dbReference type="PROSITE" id="PS01124">
    <property type="entry name" value="HTH_ARAC_FAMILY_2"/>
    <property type="match status" value="1"/>
</dbReference>
<evidence type="ECO:0000256" key="1">
    <source>
        <dbReference type="ARBA" id="ARBA00023015"/>
    </source>
</evidence>
<name>A0A939HNV8_9PROT</name>
<evidence type="ECO:0000256" key="2">
    <source>
        <dbReference type="ARBA" id="ARBA00023163"/>
    </source>
</evidence>
<dbReference type="Pfam" id="PF12833">
    <property type="entry name" value="HTH_18"/>
    <property type="match status" value="1"/>
</dbReference>
<dbReference type="SUPFAM" id="SSF52317">
    <property type="entry name" value="Class I glutamine amidotransferase-like"/>
    <property type="match status" value="1"/>
</dbReference>
<dbReference type="PANTHER" id="PTHR43130">
    <property type="entry name" value="ARAC-FAMILY TRANSCRIPTIONAL REGULATOR"/>
    <property type="match status" value="1"/>
</dbReference>
<evidence type="ECO:0000313" key="5">
    <source>
        <dbReference type="Proteomes" id="UP000664073"/>
    </source>
</evidence>
<dbReference type="EMBL" id="JAFVMH010000002">
    <property type="protein sequence ID" value="MBO1324451.1"/>
    <property type="molecule type" value="Genomic_DNA"/>
</dbReference>
<dbReference type="PANTHER" id="PTHR43130:SF3">
    <property type="entry name" value="HTH-TYPE TRANSCRIPTIONAL REGULATOR RV1931C"/>
    <property type="match status" value="1"/>
</dbReference>
<reference evidence="4" key="1">
    <citation type="submission" date="2021-03" db="EMBL/GenBank/DDBJ databases">
        <title>The complete genome sequence of Acetobacter sp. TBRC 12339.</title>
        <authorList>
            <person name="Charoenyingcharoen P."/>
            <person name="Yukphan P."/>
        </authorList>
    </citation>
    <scope>NUCLEOTIDE SEQUENCE</scope>
    <source>
        <strain evidence="4">TBRC 12339</strain>
    </source>
</reference>
<organism evidence="4 5">
    <name type="scientific">Acetobacter garciniae</name>
    <dbReference type="NCBI Taxonomy" id="2817435"/>
    <lineage>
        <taxon>Bacteria</taxon>
        <taxon>Pseudomonadati</taxon>
        <taxon>Pseudomonadota</taxon>
        <taxon>Alphaproteobacteria</taxon>
        <taxon>Acetobacterales</taxon>
        <taxon>Acetobacteraceae</taxon>
        <taxon>Acetobacter</taxon>
    </lineage>
</organism>
<dbReference type="SMART" id="SM00342">
    <property type="entry name" value="HTH_ARAC"/>
    <property type="match status" value="1"/>
</dbReference>
<sequence>MVRSIGFVLYPDFQLLDAAGPATAFELAGCLSGQAYALTMLSRQGGLVLSSSKIAVQTTALDKVGEIFDTLITVGGNGHDQAMHCPGLRAFLQDRMDRTRRMCSVCSGAFVLASCGLLTGRRVTTHWQQAQKFAGLFPDVTLEPDAIFIHDGPVWTSAGISAGIDLALALIARDLGEDIARRTAQQMVVFHRRPGGQSQFSALLEMDGGEERFTALLGWIRARLSQRLTVDALAEHMAMSPRNFARAFRSSVGVSPARAVERLRLEAAHERVVHSTTPIEAIAIATGFHDPERMRRAFLRAFGLPPQAIRRNATR</sequence>
<proteinExistence type="predicted"/>
<feature type="domain" description="HTH araC/xylS-type" evidence="3">
    <location>
        <begin position="214"/>
        <end position="312"/>
    </location>
</feature>